<dbReference type="Gene3D" id="3.30.110.110">
    <property type="entry name" value="Mre11, capping domain"/>
    <property type="match status" value="1"/>
</dbReference>
<evidence type="ECO:0000256" key="13">
    <source>
        <dbReference type="ARBA" id="ARBA00023211"/>
    </source>
</evidence>
<dbReference type="GO" id="GO:0051880">
    <property type="term" value="F:G-quadruplex DNA binding"/>
    <property type="evidence" value="ECO:0007669"/>
    <property type="project" value="EnsemblFungi"/>
</dbReference>
<dbReference type="GO" id="GO:0060090">
    <property type="term" value="F:molecular adaptor activity"/>
    <property type="evidence" value="ECO:0007669"/>
    <property type="project" value="EnsemblFungi"/>
</dbReference>
<dbReference type="GO" id="GO:0031573">
    <property type="term" value="P:mitotic intra-S DNA damage checkpoint signaling"/>
    <property type="evidence" value="ECO:0007669"/>
    <property type="project" value="EnsemblFungi"/>
</dbReference>
<dbReference type="GO" id="GO:0006284">
    <property type="term" value="P:base-excision repair"/>
    <property type="evidence" value="ECO:0007669"/>
    <property type="project" value="EnsemblFungi"/>
</dbReference>
<evidence type="ECO:0000256" key="2">
    <source>
        <dbReference type="ARBA" id="ARBA00004123"/>
    </source>
</evidence>
<keyword evidence="12 16" id="KW-0234">DNA repair</keyword>
<keyword evidence="15 16" id="KW-0469">Meiosis</keyword>
<keyword evidence="6 16" id="KW-0540">Nuclease</keyword>
<dbReference type="OrthoDB" id="30417at2759"/>
<accession>A0A0W4ZGN6</accession>
<dbReference type="PANTHER" id="PTHR10139:SF1">
    <property type="entry name" value="DOUBLE-STRAND BREAK REPAIR PROTEIN MRE11"/>
    <property type="match status" value="1"/>
</dbReference>
<keyword evidence="14 16" id="KW-0539">Nucleus</keyword>
<dbReference type="GeneID" id="28941545"/>
<feature type="domain" description="Mre11 DNA-binding" evidence="20">
    <location>
        <begin position="296"/>
        <end position="461"/>
    </location>
</feature>
<dbReference type="GO" id="GO:0043047">
    <property type="term" value="F:single-stranded telomeric DNA binding"/>
    <property type="evidence" value="ECO:0007669"/>
    <property type="project" value="EnsemblFungi"/>
</dbReference>
<comment type="similarity">
    <text evidence="4 16 18">Belongs to the MRE11/RAD32 family.</text>
</comment>
<evidence type="ECO:0000256" key="19">
    <source>
        <dbReference type="SAM" id="Coils"/>
    </source>
</evidence>
<evidence type="ECO:0000256" key="6">
    <source>
        <dbReference type="ARBA" id="ARBA00022722"/>
    </source>
</evidence>
<proteinExistence type="inferred from homology"/>
<evidence type="ECO:0000256" key="8">
    <source>
        <dbReference type="ARBA" id="ARBA00022759"/>
    </source>
</evidence>
<dbReference type="Pfam" id="PF00149">
    <property type="entry name" value="Metallophos"/>
    <property type="match status" value="1"/>
</dbReference>
<comment type="subcellular location">
    <subcellularLocation>
        <location evidence="3">Chromosome</location>
    </subcellularLocation>
    <subcellularLocation>
        <location evidence="2 16">Nucleus</location>
    </subcellularLocation>
</comment>
<evidence type="ECO:0000256" key="17">
    <source>
        <dbReference type="PIRSR" id="PIRSR000882-1"/>
    </source>
</evidence>
<organism evidence="21 22">
    <name type="scientific">Pneumocystis jirovecii (strain RU7)</name>
    <name type="common">Human pneumocystis pneumonia agent</name>
    <dbReference type="NCBI Taxonomy" id="1408657"/>
    <lineage>
        <taxon>Eukaryota</taxon>
        <taxon>Fungi</taxon>
        <taxon>Dikarya</taxon>
        <taxon>Ascomycota</taxon>
        <taxon>Taphrinomycotina</taxon>
        <taxon>Pneumocystomycetes</taxon>
        <taxon>Pneumocystaceae</taxon>
        <taxon>Pneumocystis</taxon>
    </lineage>
</organism>
<evidence type="ECO:0000256" key="14">
    <source>
        <dbReference type="ARBA" id="ARBA00023242"/>
    </source>
</evidence>
<dbReference type="GO" id="GO:0000723">
    <property type="term" value="P:telomere maintenance"/>
    <property type="evidence" value="ECO:0007669"/>
    <property type="project" value="EnsemblFungi"/>
</dbReference>
<evidence type="ECO:0000256" key="15">
    <source>
        <dbReference type="ARBA" id="ARBA00023254"/>
    </source>
</evidence>
<protein>
    <recommendedName>
        <fullName evidence="16">Double-strand break repair protein</fullName>
    </recommendedName>
</protein>
<dbReference type="PANTHER" id="PTHR10139">
    <property type="entry name" value="DOUBLE-STRAND BREAK REPAIR PROTEIN MRE11"/>
    <property type="match status" value="1"/>
</dbReference>
<evidence type="ECO:0000256" key="12">
    <source>
        <dbReference type="ARBA" id="ARBA00023204"/>
    </source>
</evidence>
<dbReference type="NCBIfam" id="TIGR00583">
    <property type="entry name" value="mre11"/>
    <property type="match status" value="1"/>
</dbReference>
<comment type="cofactor">
    <cofactor evidence="1 16">
        <name>Mn(2+)</name>
        <dbReference type="ChEBI" id="CHEBI:29035"/>
    </cofactor>
</comment>
<dbReference type="GO" id="GO:0004017">
    <property type="term" value="F:AMP kinase activity"/>
    <property type="evidence" value="ECO:0007669"/>
    <property type="project" value="EnsemblFungi"/>
</dbReference>
<dbReference type="InterPro" id="IPR041796">
    <property type="entry name" value="Mre11_N"/>
</dbReference>
<dbReference type="SMART" id="SM01347">
    <property type="entry name" value="Mre11_DNA_bind"/>
    <property type="match status" value="1"/>
</dbReference>
<dbReference type="STRING" id="1408657.A0A0W4ZGN6"/>
<evidence type="ECO:0000256" key="10">
    <source>
        <dbReference type="ARBA" id="ARBA00022801"/>
    </source>
</evidence>
<dbReference type="GO" id="GO:0035753">
    <property type="term" value="P:maintenance of DNA trinucleotide repeats"/>
    <property type="evidence" value="ECO:0007669"/>
    <property type="project" value="EnsemblFungi"/>
</dbReference>
<name>A0A0W4ZGN6_PNEJ7</name>
<dbReference type="GO" id="GO:0035861">
    <property type="term" value="C:site of double-strand break"/>
    <property type="evidence" value="ECO:0007669"/>
    <property type="project" value="EnsemblFungi"/>
</dbReference>
<evidence type="ECO:0000256" key="1">
    <source>
        <dbReference type="ARBA" id="ARBA00001936"/>
    </source>
</evidence>
<dbReference type="GO" id="GO:0097552">
    <property type="term" value="P:mitochondrial double-strand break repair via homologous recombination"/>
    <property type="evidence" value="ECO:0007669"/>
    <property type="project" value="EnsemblFungi"/>
</dbReference>
<feature type="active site" description="Proton donor" evidence="17">
    <location>
        <position position="131"/>
    </location>
</feature>
<dbReference type="InterPro" id="IPR003701">
    <property type="entry name" value="Mre11"/>
</dbReference>
<keyword evidence="10 16" id="KW-0378">Hydrolase</keyword>
<evidence type="ECO:0000313" key="22">
    <source>
        <dbReference type="Proteomes" id="UP000053447"/>
    </source>
</evidence>
<feature type="coiled-coil region" evidence="19">
    <location>
        <begin position="544"/>
        <end position="578"/>
    </location>
</feature>
<dbReference type="GO" id="GO:0000014">
    <property type="term" value="F:single-stranded DNA endodeoxyribonuclease activity"/>
    <property type="evidence" value="ECO:0007669"/>
    <property type="project" value="TreeGrafter"/>
</dbReference>
<dbReference type="VEuPathDB" id="FungiDB:T551_03027"/>
<dbReference type="InterPro" id="IPR029052">
    <property type="entry name" value="Metallo-depent_PP-like"/>
</dbReference>
<dbReference type="GO" id="GO:0062176">
    <property type="term" value="P:R-loop processing"/>
    <property type="evidence" value="ECO:0007669"/>
    <property type="project" value="EnsemblFungi"/>
</dbReference>
<reference evidence="22" key="1">
    <citation type="journal article" date="2016" name="Nat. Commun.">
        <title>Genome analysis of three Pneumocystis species reveals adaptation mechanisms to life exclusively in mammalian hosts.</title>
        <authorList>
            <person name="Ma L."/>
            <person name="Chen Z."/>
            <person name="Huang D.W."/>
            <person name="Kutty G."/>
            <person name="Ishihara M."/>
            <person name="Wang H."/>
            <person name="Abouelleil A."/>
            <person name="Bishop L."/>
            <person name="Davey E."/>
            <person name="Deng R."/>
            <person name="Deng X."/>
            <person name="Fan L."/>
            <person name="Fantoni G."/>
            <person name="Fitzgerald M."/>
            <person name="Gogineni E."/>
            <person name="Goldberg J.M."/>
            <person name="Handley G."/>
            <person name="Hu X."/>
            <person name="Huber C."/>
            <person name="Jiao X."/>
            <person name="Jones K."/>
            <person name="Levin J.Z."/>
            <person name="Liu Y."/>
            <person name="Macdonald P."/>
            <person name="Melnikov A."/>
            <person name="Raley C."/>
            <person name="Sassi M."/>
            <person name="Sherman B.T."/>
            <person name="Song X."/>
            <person name="Sykes S."/>
            <person name="Tran B."/>
            <person name="Walsh L."/>
            <person name="Xia Y."/>
            <person name="Yang J."/>
            <person name="Young S."/>
            <person name="Zeng Q."/>
            <person name="Zheng X."/>
            <person name="Stephens R."/>
            <person name="Nusbaum C."/>
            <person name="Birren B.W."/>
            <person name="Azadi P."/>
            <person name="Lempicki R.A."/>
            <person name="Cuomo C.A."/>
            <person name="Kovacs J.A."/>
        </authorList>
    </citation>
    <scope>NUCLEOTIDE SEQUENCE [LARGE SCALE GENOMIC DNA]</scope>
    <source>
        <strain evidence="22">RU7</strain>
    </source>
</reference>
<dbReference type="Gene3D" id="3.60.21.10">
    <property type="match status" value="1"/>
</dbReference>
<dbReference type="Proteomes" id="UP000053447">
    <property type="component" value="Unassembled WGS sequence"/>
</dbReference>
<dbReference type="GO" id="GO:0030145">
    <property type="term" value="F:manganese ion binding"/>
    <property type="evidence" value="ECO:0007669"/>
    <property type="project" value="UniProtKB-UniRule"/>
</dbReference>
<dbReference type="RefSeq" id="XP_018228498.1">
    <property type="nucleotide sequence ID" value="XM_018375290.1"/>
</dbReference>
<keyword evidence="8 16" id="KW-0255">Endonuclease</keyword>
<keyword evidence="9 16" id="KW-0227">DNA damage</keyword>
<dbReference type="GO" id="GO:0140445">
    <property type="term" value="C:chromosome, telomeric repeat region"/>
    <property type="evidence" value="ECO:0007669"/>
    <property type="project" value="EnsemblFungi"/>
</dbReference>
<evidence type="ECO:0000256" key="3">
    <source>
        <dbReference type="ARBA" id="ARBA00004286"/>
    </source>
</evidence>
<dbReference type="InterPro" id="IPR007281">
    <property type="entry name" value="Mre11_DNA-bd"/>
</dbReference>
<dbReference type="GO" id="GO:0007095">
    <property type="term" value="P:mitotic G2 DNA damage checkpoint signaling"/>
    <property type="evidence" value="ECO:0007669"/>
    <property type="project" value="TreeGrafter"/>
</dbReference>
<keyword evidence="22" id="KW-1185">Reference proteome</keyword>
<sequence>MRIIEDTAIDESSTIRILVSTDNHVGYLEKDPIRGNDSHNTFDEVMRYARINDVDMVVLCGDLFHENKPSRKAMYQVMRSLRLNCLGERPCELEILSDQSIVSRDMALGHINVEDLEINVAIPVFSIHGNHDDPSGEDRLCALDILQMAGLMNYFGQVPENDNIIIRPILIKKGDTKFALYGLSNIRDERLYRSFKQGNVRFMRPDVDPDSWFNVIVVHQNHTSHTEKGYLPENFIPDFFDLVLWGHEHECIIDPIYNPQQNFYVVQPGSSVATSLSPGEAVSKHVAIFSITKKSFSMQKIRLKSVRPFIMKDISLYENTAIKPNTNNKSMVTAFLIEKVQEAIEEALNEWKSYQEPYYKEEPPLPLIRLKVEYSLEYQVENPQRFSNRFVGKVANPNDIVKFYMKKNTRNKAIKSLHTDIESLNIKLENIKVEDLVKEFLSTQSLVCLPENELGEAVTRFIEKDDREALKCFVTAHIDSQVKLLIKNLTAEENLDEELKKQKLLYEERTRLKYEEDKEEHDMKNDFDNLTKMSLLAKNYNENINNHNGNVNNYNGSINNYNENINNYNENINNYKTNINISLNSNLKSNDTYKNIPKAVKEEEYFINDKQFISGFDDIMVTNMQNVQFKTYNTDKNYSISQNLNYGKWKCQNNTYIKDEIDNVSDNEFIPRFNFKRAKLL</sequence>
<dbReference type="Pfam" id="PF04152">
    <property type="entry name" value="Mre11_DNA_bind"/>
    <property type="match status" value="1"/>
</dbReference>
<keyword evidence="11 16" id="KW-0269">Exonuclease</keyword>
<evidence type="ECO:0000256" key="9">
    <source>
        <dbReference type="ARBA" id="ARBA00022763"/>
    </source>
</evidence>
<dbReference type="CDD" id="cd00840">
    <property type="entry name" value="MPP_Mre11_N"/>
    <property type="match status" value="1"/>
</dbReference>
<dbReference type="eggNOG" id="KOG2310">
    <property type="taxonomic scope" value="Eukaryota"/>
</dbReference>
<dbReference type="GO" id="GO:0030437">
    <property type="term" value="P:ascospore formation"/>
    <property type="evidence" value="ECO:0007669"/>
    <property type="project" value="EnsemblFungi"/>
</dbReference>
<evidence type="ECO:0000256" key="5">
    <source>
        <dbReference type="ARBA" id="ARBA00022454"/>
    </source>
</evidence>
<dbReference type="AlphaFoldDB" id="A0A0W4ZGN6"/>
<dbReference type="InterPro" id="IPR038487">
    <property type="entry name" value="Mre11_capping_dom"/>
</dbReference>
<evidence type="ECO:0000256" key="16">
    <source>
        <dbReference type="PIRNR" id="PIRNR000882"/>
    </source>
</evidence>
<gene>
    <name evidence="21" type="ORF">T551_03027</name>
</gene>
<dbReference type="GO" id="GO:0030870">
    <property type="term" value="C:Mre11 complex"/>
    <property type="evidence" value="ECO:0007669"/>
    <property type="project" value="UniProtKB-UniRule"/>
</dbReference>
<dbReference type="GO" id="GO:0010780">
    <property type="term" value="P:meiotic DNA double-strand break formation involved in reciprocal meiotic recombination"/>
    <property type="evidence" value="ECO:0007669"/>
    <property type="project" value="EnsemblFungi"/>
</dbReference>
<dbReference type="GO" id="GO:0003691">
    <property type="term" value="F:double-stranded telomeric DNA binding"/>
    <property type="evidence" value="ECO:0007669"/>
    <property type="project" value="EnsemblFungi"/>
</dbReference>
<dbReference type="SUPFAM" id="SSF56300">
    <property type="entry name" value="Metallo-dependent phosphatases"/>
    <property type="match status" value="1"/>
</dbReference>
<keyword evidence="19" id="KW-0175">Coiled coil</keyword>
<dbReference type="GO" id="GO:0010791">
    <property type="term" value="P:DNA double-strand break processing involved in repair via synthesis-dependent strand annealing"/>
    <property type="evidence" value="ECO:0007669"/>
    <property type="project" value="EnsemblFungi"/>
</dbReference>
<dbReference type="InterPro" id="IPR004843">
    <property type="entry name" value="Calcineurin-like_PHP"/>
</dbReference>
<keyword evidence="5" id="KW-0158">Chromosome</keyword>
<evidence type="ECO:0000256" key="7">
    <source>
        <dbReference type="ARBA" id="ARBA00022723"/>
    </source>
</evidence>
<dbReference type="GO" id="GO:0008296">
    <property type="term" value="F:3'-5'-DNA exonuclease activity"/>
    <property type="evidence" value="ECO:0007669"/>
    <property type="project" value="EnsemblFungi"/>
</dbReference>
<evidence type="ECO:0000256" key="11">
    <source>
        <dbReference type="ARBA" id="ARBA00022839"/>
    </source>
</evidence>
<dbReference type="FunFam" id="3.60.21.10:FF:000011">
    <property type="entry name" value="Double-strand break repair protein"/>
    <property type="match status" value="1"/>
</dbReference>
<dbReference type="GO" id="GO:0006303">
    <property type="term" value="P:double-strand break repair via nonhomologous end joining"/>
    <property type="evidence" value="ECO:0007669"/>
    <property type="project" value="EnsemblFungi"/>
</dbReference>
<comment type="function">
    <text evidence="16">Core component of the MRN complex, which plays a central role in double-strand break (DSB) repair, DNA recombination, maintenance of telomere integrity and meiosis. The MRN complex is involved in the repair of DNA double-strand breaks (DSBs) via homologous recombination (HR), an error-free mechanism which primarily occurs during S and G2 phases. The complex (1) mediates the end resection of damaged DNA, which generates proper single-stranded DNA, a key initial steps in HR, and is (2) required for the recruitment of other repair factors and efficient activation of ATM and ATR upon DNA damage. Within the MRN complex, MRE11 possesses both single-strand endonuclease activity and double-strand-specific 3'-5' exonuclease activity. MRE11 first endonucleolytically cleaves the 5' strand at DNA DSB ends to prevent non-homologous end joining (NHEJ) and licence HR. It then generates a single-stranded DNA gap via 3' to 5' exonucleolytic degradation, which is required for single-strand invasion and recombination.</text>
</comment>
<evidence type="ECO:0000256" key="18">
    <source>
        <dbReference type="RuleBase" id="RU003447"/>
    </source>
</evidence>
<dbReference type="GO" id="GO:1990918">
    <property type="term" value="P:double-strand break repair involved in meiotic recombination"/>
    <property type="evidence" value="ECO:0007669"/>
    <property type="project" value="EnsemblFungi"/>
</dbReference>
<keyword evidence="13 16" id="KW-0464">Manganese</keyword>
<dbReference type="GO" id="GO:0006357">
    <property type="term" value="P:regulation of transcription by RNA polymerase II"/>
    <property type="evidence" value="ECO:0007669"/>
    <property type="project" value="EnsemblFungi"/>
</dbReference>
<comment type="caution">
    <text evidence="21">The sequence shown here is derived from an EMBL/GenBank/DDBJ whole genome shotgun (WGS) entry which is preliminary data.</text>
</comment>
<evidence type="ECO:0000256" key="4">
    <source>
        <dbReference type="ARBA" id="ARBA00009028"/>
    </source>
</evidence>
<evidence type="ECO:0000313" key="21">
    <source>
        <dbReference type="EMBL" id="KTW27528.1"/>
    </source>
</evidence>
<evidence type="ECO:0000259" key="20">
    <source>
        <dbReference type="SMART" id="SM01347"/>
    </source>
</evidence>
<dbReference type="EMBL" id="LFWA01000014">
    <property type="protein sequence ID" value="KTW27528.1"/>
    <property type="molecule type" value="Genomic_DNA"/>
</dbReference>
<dbReference type="GO" id="GO:0000727">
    <property type="term" value="P:double-strand break repair via break-induced replication"/>
    <property type="evidence" value="ECO:0007669"/>
    <property type="project" value="EnsemblFungi"/>
</dbReference>
<dbReference type="PIRSF" id="PIRSF000882">
    <property type="entry name" value="DSB_repair_MRE11"/>
    <property type="match status" value="1"/>
</dbReference>
<keyword evidence="7" id="KW-0479">Metal-binding</keyword>